<dbReference type="PROSITE" id="PS51371">
    <property type="entry name" value="CBS"/>
    <property type="match status" value="1"/>
</dbReference>
<evidence type="ECO:0000256" key="3">
    <source>
        <dbReference type="ARBA" id="ARBA00022737"/>
    </source>
</evidence>
<sequence length="420" mass="46205">MAANFGYFSIYMSRPRPRLSSSFLNSTHHTAKNLLIAGILLAVPMLAFANTGTATSTNVILLVFYISLSLIASFVCSVSEATLLTMTPSYIDTIKEDDPKTAAMLEDVKVNNIEKSISSILTLNTVAHTLGSLGAGAQAAVVFGSAWFGVFSAVMTIAILIGTEIIPKTLGTTYWRKFALPVAYFVKAINIVLLPIVWFAEKISRLLTKGNTENSFNRHEFIALANAGESSGQMSELETRIIKNSLALSMINVEDIVSPRSVVAAFDEKMTVGEVFANHPKLPFSRFPIFDEDLDNATGFVLKSDLLIAKANQEIHTPIHKFKRDITFVFAKMKLFDLLDLMLKERVHIALAVGEFGEVKGLVSLEDVLETLLGLEIVDEFDRVDDMQTLARQLMDRRMTRLGAKLEQDDDVADAPNAQS</sequence>
<evidence type="ECO:0000256" key="4">
    <source>
        <dbReference type="ARBA" id="ARBA00022989"/>
    </source>
</evidence>
<evidence type="ECO:0000256" key="8">
    <source>
        <dbReference type="PROSITE-ProRule" id="PRU01193"/>
    </source>
</evidence>
<evidence type="ECO:0000256" key="2">
    <source>
        <dbReference type="ARBA" id="ARBA00022692"/>
    </source>
</evidence>
<dbReference type="PROSITE" id="PS51846">
    <property type="entry name" value="CNNM"/>
    <property type="match status" value="1"/>
</dbReference>
<dbReference type="Gene3D" id="3.10.580.10">
    <property type="entry name" value="CBS-domain"/>
    <property type="match status" value="1"/>
</dbReference>
<evidence type="ECO:0000259" key="11">
    <source>
        <dbReference type="PROSITE" id="PS51846"/>
    </source>
</evidence>
<organism evidence="12 13">
    <name type="scientific">Moraxella caviae</name>
    <dbReference type="NCBI Taxonomy" id="34060"/>
    <lineage>
        <taxon>Bacteria</taxon>
        <taxon>Pseudomonadati</taxon>
        <taxon>Pseudomonadota</taxon>
        <taxon>Gammaproteobacteria</taxon>
        <taxon>Moraxellales</taxon>
        <taxon>Moraxellaceae</taxon>
        <taxon>Moraxella</taxon>
    </lineage>
</organism>
<dbReference type="PANTHER" id="PTHR22777">
    <property type="entry name" value="HEMOLYSIN-RELATED"/>
    <property type="match status" value="1"/>
</dbReference>
<feature type="domain" description="CBS" evidence="10">
    <location>
        <begin position="322"/>
        <end position="380"/>
    </location>
</feature>
<dbReference type="GO" id="GO:0005886">
    <property type="term" value="C:plasma membrane"/>
    <property type="evidence" value="ECO:0007669"/>
    <property type="project" value="TreeGrafter"/>
</dbReference>
<gene>
    <name evidence="12" type="primary">yfjD</name>
    <name evidence="12" type="ORF">NCTC10293_02287</name>
</gene>
<keyword evidence="4 8" id="KW-1133">Transmembrane helix</keyword>
<name>A0A378RB65_9GAMM</name>
<evidence type="ECO:0000256" key="6">
    <source>
        <dbReference type="ARBA" id="ARBA00023136"/>
    </source>
</evidence>
<dbReference type="Pfam" id="PF00571">
    <property type="entry name" value="CBS"/>
    <property type="match status" value="1"/>
</dbReference>
<dbReference type="InterPro" id="IPR044751">
    <property type="entry name" value="Ion_transp-like_CBS"/>
</dbReference>
<evidence type="ECO:0000256" key="7">
    <source>
        <dbReference type="PROSITE-ProRule" id="PRU00703"/>
    </source>
</evidence>
<keyword evidence="5 7" id="KW-0129">CBS domain</keyword>
<dbReference type="PANTHER" id="PTHR22777:SF4">
    <property type="entry name" value="UPF0053 PROTEIN SLL1254"/>
    <property type="match status" value="1"/>
</dbReference>
<reference evidence="12 13" key="1">
    <citation type="submission" date="2018-06" db="EMBL/GenBank/DDBJ databases">
        <authorList>
            <consortium name="Pathogen Informatics"/>
            <person name="Doyle S."/>
        </authorList>
    </citation>
    <scope>NUCLEOTIDE SEQUENCE [LARGE SCALE GENOMIC DNA]</scope>
    <source>
        <strain evidence="12 13">NCTC10293</strain>
    </source>
</reference>
<dbReference type="SMART" id="SM00116">
    <property type="entry name" value="CBS"/>
    <property type="match status" value="2"/>
</dbReference>
<feature type="transmembrane region" description="Helical" evidence="9">
    <location>
        <begin position="140"/>
        <end position="162"/>
    </location>
</feature>
<evidence type="ECO:0000259" key="10">
    <source>
        <dbReference type="PROSITE" id="PS51371"/>
    </source>
</evidence>
<keyword evidence="2 8" id="KW-0812">Transmembrane</keyword>
<evidence type="ECO:0000256" key="1">
    <source>
        <dbReference type="ARBA" id="ARBA00004141"/>
    </source>
</evidence>
<dbReference type="CDD" id="cd04590">
    <property type="entry name" value="CBS_pair_CorC_HlyC_assoc"/>
    <property type="match status" value="1"/>
</dbReference>
<feature type="transmembrane region" description="Helical" evidence="9">
    <location>
        <begin position="59"/>
        <end position="78"/>
    </location>
</feature>
<dbReference type="InterPro" id="IPR046342">
    <property type="entry name" value="CBS_dom_sf"/>
</dbReference>
<protein>
    <submittedName>
        <fullName evidence="12">Mg2+ and Co2+ transporter CorB</fullName>
    </submittedName>
</protein>
<dbReference type="InterPro" id="IPR002550">
    <property type="entry name" value="CNNM"/>
</dbReference>
<dbReference type="SUPFAM" id="SSF54631">
    <property type="entry name" value="CBS-domain pair"/>
    <property type="match status" value="1"/>
</dbReference>
<dbReference type="Pfam" id="PF01595">
    <property type="entry name" value="CNNM"/>
    <property type="match status" value="1"/>
</dbReference>
<dbReference type="Proteomes" id="UP000255279">
    <property type="component" value="Unassembled WGS sequence"/>
</dbReference>
<evidence type="ECO:0000256" key="5">
    <source>
        <dbReference type="ARBA" id="ARBA00023122"/>
    </source>
</evidence>
<keyword evidence="6 8" id="KW-0472">Membrane</keyword>
<comment type="subcellular location">
    <subcellularLocation>
        <location evidence="1">Membrane</location>
        <topology evidence="1">Multi-pass membrane protein</topology>
    </subcellularLocation>
</comment>
<evidence type="ECO:0000313" key="13">
    <source>
        <dbReference type="Proteomes" id="UP000255279"/>
    </source>
</evidence>
<dbReference type="EMBL" id="UGQE01000004">
    <property type="protein sequence ID" value="STZ14690.1"/>
    <property type="molecule type" value="Genomic_DNA"/>
</dbReference>
<dbReference type="AlphaFoldDB" id="A0A378RB65"/>
<dbReference type="InterPro" id="IPR000644">
    <property type="entry name" value="CBS_dom"/>
</dbReference>
<proteinExistence type="predicted"/>
<feature type="domain" description="CNNM transmembrane" evidence="11">
    <location>
        <begin position="55"/>
        <end position="238"/>
    </location>
</feature>
<keyword evidence="3" id="KW-0677">Repeat</keyword>
<accession>A0A378RB65</accession>
<evidence type="ECO:0000256" key="9">
    <source>
        <dbReference type="SAM" id="Phobius"/>
    </source>
</evidence>
<feature type="transmembrane region" description="Helical" evidence="9">
    <location>
        <begin position="182"/>
        <end position="200"/>
    </location>
</feature>
<evidence type="ECO:0000313" key="12">
    <source>
        <dbReference type="EMBL" id="STZ14690.1"/>
    </source>
</evidence>